<dbReference type="EMBL" id="BMXR01000007">
    <property type="protein sequence ID" value="GGX59925.1"/>
    <property type="molecule type" value="Genomic_DNA"/>
</dbReference>
<evidence type="ECO:0000256" key="5">
    <source>
        <dbReference type="ARBA" id="ARBA00022448"/>
    </source>
</evidence>
<evidence type="ECO:0000256" key="3">
    <source>
        <dbReference type="ARBA" id="ARBA00011557"/>
    </source>
</evidence>
<dbReference type="Pfam" id="PF01547">
    <property type="entry name" value="SBP_bac_1"/>
    <property type="match status" value="1"/>
</dbReference>
<dbReference type="Proteomes" id="UP000626148">
    <property type="component" value="Unassembled WGS sequence"/>
</dbReference>
<dbReference type="PANTHER" id="PTHR43649">
    <property type="entry name" value="ARABINOSE-BINDING PROTEIN-RELATED"/>
    <property type="match status" value="1"/>
</dbReference>
<comment type="caution">
    <text evidence="8">The sequence shown here is derived from an EMBL/GenBank/DDBJ whole genome shotgun (WGS) entry which is preliminary data.</text>
</comment>
<protein>
    <recommendedName>
        <fullName evidence="4">sn-glycerol-3-phosphate-binding periplasmic protein UgpB</fullName>
    </recommendedName>
</protein>
<proteinExistence type="inferred from homology"/>
<comment type="subunit">
    <text evidence="3">The complex is composed of two ATP-binding proteins (UgpC), two transmembrane proteins (UgpA and UgpE) and a solute-binding protein (UgpB).</text>
</comment>
<dbReference type="RefSeq" id="WP_189610088.1">
    <property type="nucleotide sequence ID" value="NZ_BMXR01000007.1"/>
</dbReference>
<evidence type="ECO:0000313" key="9">
    <source>
        <dbReference type="Proteomes" id="UP000626148"/>
    </source>
</evidence>
<evidence type="ECO:0000256" key="2">
    <source>
        <dbReference type="ARBA" id="ARBA00008520"/>
    </source>
</evidence>
<reference evidence="8" key="1">
    <citation type="journal article" date="2014" name="Int. J. Syst. Evol. Microbiol.">
        <title>Complete genome sequence of Corynebacterium casei LMG S-19264T (=DSM 44701T), isolated from a smear-ripened cheese.</title>
        <authorList>
            <consortium name="US DOE Joint Genome Institute (JGI-PGF)"/>
            <person name="Walter F."/>
            <person name="Albersmeier A."/>
            <person name="Kalinowski J."/>
            <person name="Ruckert C."/>
        </authorList>
    </citation>
    <scope>NUCLEOTIDE SEQUENCE</scope>
    <source>
        <strain evidence="8">KCTC 22169</strain>
    </source>
</reference>
<dbReference type="SUPFAM" id="SSF53850">
    <property type="entry name" value="Periplasmic binding protein-like II"/>
    <property type="match status" value="1"/>
</dbReference>
<dbReference type="InterPro" id="IPR006059">
    <property type="entry name" value="SBP"/>
</dbReference>
<comment type="similarity">
    <text evidence="2">Belongs to the bacterial solute-binding protein 1 family.</text>
</comment>
<gene>
    <name evidence="8" type="ORF">GCM10007392_29890</name>
</gene>
<keyword evidence="9" id="KW-1185">Reference proteome</keyword>
<evidence type="ECO:0000313" key="8">
    <source>
        <dbReference type="EMBL" id="GGX59925.1"/>
    </source>
</evidence>
<comment type="subcellular location">
    <subcellularLocation>
        <location evidence="1">Periplasm</location>
    </subcellularLocation>
</comment>
<sequence length="410" mass="44551">MTIKTTFMTAAIALAATPTLANDVVRISGWGGDNIVVVNSLINEVLDDDLKAAGITVEYEPVEGDFAQILTNALSAGTAPDAFYVDSFWAYPIFESGKIDPVPADNQDVADALLPALNQAFTYEGQLMGIAKDFNTLAVQYDMDIFDDAGVDYPDMDDDWHDFRTKLQQVQAELDDVYGICVVPDYARFAAFALATGWQPINDQGHTVLDDRFREAFEFYVTLPDENAGVLATDLGQGWTGGCFGNGDTAVAMEGAWMIGFLRDQAPNKYYSTVGIPKHPETGDRGNLVFTVAWGVAADSDVKDSAHKVVELLTSEKAQQWVLESGLALPSREALADNDFFNGDSTAAITSRVVFEGASDGQVEPFQFGEYGGEWKAIVDEALSAALLKERSIDEAIAHAQEQFDRLTGR</sequence>
<name>A0A918KEB2_9GAMM</name>
<dbReference type="InterPro" id="IPR050490">
    <property type="entry name" value="Bact_solute-bd_prot1"/>
</dbReference>
<feature type="signal peptide" evidence="7">
    <location>
        <begin position="1"/>
        <end position="21"/>
    </location>
</feature>
<evidence type="ECO:0000256" key="4">
    <source>
        <dbReference type="ARBA" id="ARBA00017470"/>
    </source>
</evidence>
<keyword evidence="5" id="KW-0813">Transport</keyword>
<keyword evidence="6 7" id="KW-0732">Signal</keyword>
<dbReference type="PANTHER" id="PTHR43649:SF31">
    <property type="entry name" value="SN-GLYCEROL-3-PHOSPHATE-BINDING PERIPLASMIC PROTEIN UGPB"/>
    <property type="match status" value="1"/>
</dbReference>
<organism evidence="8 9">
    <name type="scientific">Saccharospirillum salsuginis</name>
    <dbReference type="NCBI Taxonomy" id="418750"/>
    <lineage>
        <taxon>Bacteria</taxon>
        <taxon>Pseudomonadati</taxon>
        <taxon>Pseudomonadota</taxon>
        <taxon>Gammaproteobacteria</taxon>
        <taxon>Oceanospirillales</taxon>
        <taxon>Saccharospirillaceae</taxon>
        <taxon>Saccharospirillum</taxon>
    </lineage>
</organism>
<evidence type="ECO:0000256" key="6">
    <source>
        <dbReference type="ARBA" id="ARBA00022729"/>
    </source>
</evidence>
<dbReference type="Gene3D" id="3.40.190.10">
    <property type="entry name" value="Periplasmic binding protein-like II"/>
    <property type="match status" value="1"/>
</dbReference>
<accession>A0A918KEB2</accession>
<dbReference type="GO" id="GO:0042597">
    <property type="term" value="C:periplasmic space"/>
    <property type="evidence" value="ECO:0007669"/>
    <property type="project" value="UniProtKB-SubCell"/>
</dbReference>
<evidence type="ECO:0000256" key="7">
    <source>
        <dbReference type="SAM" id="SignalP"/>
    </source>
</evidence>
<reference evidence="8" key="2">
    <citation type="submission" date="2020-09" db="EMBL/GenBank/DDBJ databases">
        <authorList>
            <person name="Sun Q."/>
            <person name="Kim S."/>
        </authorList>
    </citation>
    <scope>NUCLEOTIDE SEQUENCE</scope>
    <source>
        <strain evidence="8">KCTC 22169</strain>
    </source>
</reference>
<feature type="chain" id="PRO_5038054613" description="sn-glycerol-3-phosphate-binding periplasmic protein UgpB" evidence="7">
    <location>
        <begin position="22"/>
        <end position="410"/>
    </location>
</feature>
<dbReference type="AlphaFoldDB" id="A0A918KEB2"/>
<evidence type="ECO:0000256" key="1">
    <source>
        <dbReference type="ARBA" id="ARBA00004418"/>
    </source>
</evidence>